<feature type="transmembrane region" description="Helical" evidence="13">
    <location>
        <begin position="35"/>
        <end position="55"/>
    </location>
</feature>
<dbReference type="GO" id="GO:0016020">
    <property type="term" value="C:membrane"/>
    <property type="evidence" value="ECO:0007669"/>
    <property type="project" value="UniProtKB-SubCell"/>
</dbReference>
<dbReference type="PRINTS" id="PR00344">
    <property type="entry name" value="BCTRLSENSOR"/>
</dbReference>
<dbReference type="SMART" id="SM00388">
    <property type="entry name" value="HisKA"/>
    <property type="match status" value="1"/>
</dbReference>
<dbReference type="InterPro" id="IPR050736">
    <property type="entry name" value="Sensor_HK_Regulatory"/>
</dbReference>
<dbReference type="EC" id="2.7.13.3" evidence="3"/>
<evidence type="ECO:0000256" key="13">
    <source>
        <dbReference type="SAM" id="Phobius"/>
    </source>
</evidence>
<dbReference type="Gene3D" id="3.30.565.10">
    <property type="entry name" value="Histidine kinase-like ATPase, C-terminal domain"/>
    <property type="match status" value="1"/>
</dbReference>
<evidence type="ECO:0000256" key="9">
    <source>
        <dbReference type="ARBA" id="ARBA00022840"/>
    </source>
</evidence>
<organism evidence="16 17">
    <name type="scientific">Paenibacillus chitinolyticus</name>
    <dbReference type="NCBI Taxonomy" id="79263"/>
    <lineage>
        <taxon>Bacteria</taxon>
        <taxon>Bacillati</taxon>
        <taxon>Bacillota</taxon>
        <taxon>Bacilli</taxon>
        <taxon>Bacillales</taxon>
        <taxon>Paenibacillaceae</taxon>
        <taxon>Paenibacillus</taxon>
    </lineage>
</organism>
<evidence type="ECO:0000256" key="7">
    <source>
        <dbReference type="ARBA" id="ARBA00022741"/>
    </source>
</evidence>
<feature type="domain" description="Histidine kinase" evidence="14">
    <location>
        <begin position="120"/>
        <end position="338"/>
    </location>
</feature>
<evidence type="ECO:0000256" key="11">
    <source>
        <dbReference type="ARBA" id="ARBA00023012"/>
    </source>
</evidence>
<dbReference type="InterPro" id="IPR003594">
    <property type="entry name" value="HATPase_dom"/>
</dbReference>
<dbReference type="FunFam" id="1.10.287.130:FF:000001">
    <property type="entry name" value="Two-component sensor histidine kinase"/>
    <property type="match status" value="1"/>
</dbReference>
<dbReference type="EMBL" id="CP026520">
    <property type="protein sequence ID" value="QAV19013.1"/>
    <property type="molecule type" value="Genomic_DNA"/>
</dbReference>
<keyword evidence="12 13" id="KW-0472">Membrane</keyword>
<evidence type="ECO:0000256" key="6">
    <source>
        <dbReference type="ARBA" id="ARBA00022692"/>
    </source>
</evidence>
<gene>
    <name evidence="15" type="ORF">M5X16_21720</name>
    <name evidence="16" type="ORF">PC41400_15525</name>
</gene>
<evidence type="ECO:0000256" key="2">
    <source>
        <dbReference type="ARBA" id="ARBA00004370"/>
    </source>
</evidence>
<dbReference type="Gene3D" id="1.10.287.130">
    <property type="match status" value="1"/>
</dbReference>
<dbReference type="SUPFAM" id="SSF47384">
    <property type="entry name" value="Homodimeric domain of signal transducing histidine kinase"/>
    <property type="match status" value="1"/>
</dbReference>
<dbReference type="RefSeq" id="WP_042225729.1">
    <property type="nucleotide sequence ID" value="NZ_CP026520.1"/>
</dbReference>
<evidence type="ECO:0000256" key="1">
    <source>
        <dbReference type="ARBA" id="ARBA00000085"/>
    </source>
</evidence>
<sequence>MKRDPVKLLGAIHLILLAALAGLTAVGTPSALTNGVLFAALFASAAGLLISRFRYTARLRDVNRQLARALAGNVNTRVLANDDPALNEVIFSVNELIGQLDKLQVYTIKTETGRKRFLSNISHDIRTPLTSIIGYIDALRDGVAGSEEQKRQYLDVLARKSGVLKKLIDEVFLLAKLDADEIRLQPARLDLAETVREAVIEFLPELHQAGLELVLQLPEEACPVVADRVSLLRMLNNLIQNAVKHGGDGNKLGLELSFAQGKYCLTVWDNGAGIPAEELSLVFDRMYRTDASRSRAGGGSGLGLAITKALAEKHGGTLGADSEPGVRTAFYLTLPETGKGLQPAADILRNN</sequence>
<dbReference type="Proteomes" id="UP000288943">
    <property type="component" value="Chromosome"/>
</dbReference>
<proteinExistence type="predicted"/>
<accession>A0A410WXE9</accession>
<evidence type="ECO:0000256" key="12">
    <source>
        <dbReference type="ARBA" id="ARBA00023136"/>
    </source>
</evidence>
<reference evidence="16 17" key="1">
    <citation type="submission" date="2018-01" db="EMBL/GenBank/DDBJ databases">
        <title>The whole genome sequencing and assembly of Paenibacillus chitinolyticus KCCM 41400 strain.</title>
        <authorList>
            <person name="Kim J.-Y."/>
            <person name="Park M.-K."/>
            <person name="Lee Y.-J."/>
            <person name="Yi H."/>
            <person name="Bahn Y.-S."/>
            <person name="Kim J.F."/>
            <person name="Lee D.-W."/>
        </authorList>
    </citation>
    <scope>NUCLEOTIDE SEQUENCE [LARGE SCALE GENOMIC DNA]</scope>
    <source>
        <strain evidence="16 17">KCCM 41400</strain>
    </source>
</reference>
<comment type="catalytic activity">
    <reaction evidence="1">
        <text>ATP + protein L-histidine = ADP + protein N-phospho-L-histidine.</text>
        <dbReference type="EC" id="2.7.13.3"/>
    </reaction>
</comment>
<protein>
    <recommendedName>
        <fullName evidence="3">histidine kinase</fullName>
        <ecNumber evidence="3">2.7.13.3</ecNumber>
    </recommendedName>
</protein>
<dbReference type="Proteomes" id="UP001527202">
    <property type="component" value="Unassembled WGS sequence"/>
</dbReference>
<dbReference type="PROSITE" id="PS50109">
    <property type="entry name" value="HIS_KIN"/>
    <property type="match status" value="1"/>
</dbReference>
<reference evidence="15 18" key="2">
    <citation type="submission" date="2022-05" db="EMBL/GenBank/DDBJ databases">
        <title>Genome Sequencing of Bee-Associated Microbes.</title>
        <authorList>
            <person name="Dunlap C."/>
        </authorList>
    </citation>
    <scope>NUCLEOTIDE SEQUENCE [LARGE SCALE GENOMIC DNA]</scope>
    <source>
        <strain evidence="15 18">NRRL B-23120</strain>
    </source>
</reference>
<dbReference type="GO" id="GO:0005524">
    <property type="term" value="F:ATP binding"/>
    <property type="evidence" value="ECO:0007669"/>
    <property type="project" value="UniProtKB-KW"/>
</dbReference>
<dbReference type="Pfam" id="PF00512">
    <property type="entry name" value="HisKA"/>
    <property type="match status" value="1"/>
</dbReference>
<keyword evidence="6 13" id="KW-0812">Transmembrane</keyword>
<dbReference type="FunFam" id="3.30.565.10:FF:000013">
    <property type="entry name" value="Two-component sensor histidine kinase"/>
    <property type="match status" value="1"/>
</dbReference>
<evidence type="ECO:0000313" key="16">
    <source>
        <dbReference type="EMBL" id="QAV19013.1"/>
    </source>
</evidence>
<evidence type="ECO:0000259" key="14">
    <source>
        <dbReference type="PROSITE" id="PS50109"/>
    </source>
</evidence>
<dbReference type="AlphaFoldDB" id="A0A410WXE9"/>
<keyword evidence="9" id="KW-0067">ATP-binding</keyword>
<evidence type="ECO:0000256" key="8">
    <source>
        <dbReference type="ARBA" id="ARBA00022777"/>
    </source>
</evidence>
<keyword evidence="4" id="KW-0597">Phosphoprotein</keyword>
<dbReference type="InterPro" id="IPR003661">
    <property type="entry name" value="HisK_dim/P_dom"/>
</dbReference>
<dbReference type="EMBL" id="JAMDMJ010000029">
    <property type="protein sequence ID" value="MCY9598370.1"/>
    <property type="molecule type" value="Genomic_DNA"/>
</dbReference>
<dbReference type="SMART" id="SM00387">
    <property type="entry name" value="HATPase_c"/>
    <property type="match status" value="1"/>
</dbReference>
<evidence type="ECO:0000256" key="3">
    <source>
        <dbReference type="ARBA" id="ARBA00012438"/>
    </source>
</evidence>
<comment type="subcellular location">
    <subcellularLocation>
        <location evidence="2">Membrane</location>
    </subcellularLocation>
</comment>
<name>A0A410WXE9_9BACL</name>
<evidence type="ECO:0000256" key="4">
    <source>
        <dbReference type="ARBA" id="ARBA00022553"/>
    </source>
</evidence>
<dbReference type="PANTHER" id="PTHR43711">
    <property type="entry name" value="TWO-COMPONENT HISTIDINE KINASE"/>
    <property type="match status" value="1"/>
</dbReference>
<keyword evidence="8 16" id="KW-0418">Kinase</keyword>
<evidence type="ECO:0000256" key="5">
    <source>
        <dbReference type="ARBA" id="ARBA00022679"/>
    </source>
</evidence>
<dbReference type="SUPFAM" id="SSF55874">
    <property type="entry name" value="ATPase domain of HSP90 chaperone/DNA topoisomerase II/histidine kinase"/>
    <property type="match status" value="1"/>
</dbReference>
<dbReference type="InterPro" id="IPR004358">
    <property type="entry name" value="Sig_transdc_His_kin-like_C"/>
</dbReference>
<keyword evidence="5" id="KW-0808">Transferase</keyword>
<evidence type="ECO:0000313" key="18">
    <source>
        <dbReference type="Proteomes" id="UP001527202"/>
    </source>
</evidence>
<dbReference type="GeneID" id="95376223"/>
<keyword evidence="18" id="KW-1185">Reference proteome</keyword>
<keyword evidence="10 13" id="KW-1133">Transmembrane helix</keyword>
<evidence type="ECO:0000313" key="15">
    <source>
        <dbReference type="EMBL" id="MCY9598370.1"/>
    </source>
</evidence>
<evidence type="ECO:0000313" key="17">
    <source>
        <dbReference type="Proteomes" id="UP000288943"/>
    </source>
</evidence>
<evidence type="ECO:0000256" key="10">
    <source>
        <dbReference type="ARBA" id="ARBA00022989"/>
    </source>
</evidence>
<dbReference type="KEGG" id="pchi:PC41400_15525"/>
<dbReference type="GO" id="GO:0000155">
    <property type="term" value="F:phosphorelay sensor kinase activity"/>
    <property type="evidence" value="ECO:0007669"/>
    <property type="project" value="InterPro"/>
</dbReference>
<dbReference type="InterPro" id="IPR036097">
    <property type="entry name" value="HisK_dim/P_sf"/>
</dbReference>
<dbReference type="InterPro" id="IPR036890">
    <property type="entry name" value="HATPase_C_sf"/>
</dbReference>
<dbReference type="InterPro" id="IPR005467">
    <property type="entry name" value="His_kinase_dom"/>
</dbReference>
<keyword evidence="7" id="KW-0547">Nucleotide-binding</keyword>
<dbReference type="Pfam" id="PF02518">
    <property type="entry name" value="HATPase_c"/>
    <property type="match status" value="1"/>
</dbReference>
<dbReference type="CDD" id="cd00082">
    <property type="entry name" value="HisKA"/>
    <property type="match status" value="1"/>
</dbReference>
<dbReference type="PANTHER" id="PTHR43711:SF1">
    <property type="entry name" value="HISTIDINE KINASE 1"/>
    <property type="match status" value="1"/>
</dbReference>
<dbReference type="OrthoDB" id="9792991at2"/>
<keyword evidence="11" id="KW-0902">Two-component regulatory system</keyword>